<comment type="caution">
    <text evidence="16">The sequence shown here is derived from an EMBL/GenBank/DDBJ whole genome shotgun (WGS) entry which is preliminary data.</text>
</comment>
<evidence type="ECO:0000256" key="1">
    <source>
        <dbReference type="ARBA" id="ARBA00004571"/>
    </source>
</evidence>
<protein>
    <recommendedName>
        <fullName evidence="18">Outer membrane receptor protein</fullName>
    </recommendedName>
</protein>
<keyword evidence="3 11" id="KW-1134">Transmembrane beta strand</keyword>
<keyword evidence="10 11" id="KW-0998">Cell outer membrane</keyword>
<reference evidence="16 17" key="1">
    <citation type="journal article" date="2013" name="Genome Announc.">
        <title>Draft Genome Sequence for Caulobacter sp. Strain OR37, a Bacterium Tolerant to Heavy Metals.</title>
        <authorList>
            <person name="Utturkar S.M."/>
            <person name="Bollmann A."/>
            <person name="Brzoska R.M."/>
            <person name="Klingeman D.M."/>
            <person name="Epstein S.E."/>
            <person name="Palumbo A.V."/>
            <person name="Brown S.D."/>
        </authorList>
    </citation>
    <scope>NUCLEOTIDE SEQUENCE [LARGE SCALE GENOMIC DNA]</scope>
    <source>
        <strain evidence="16 17">OR37</strain>
    </source>
</reference>
<feature type="signal peptide" evidence="13">
    <location>
        <begin position="1"/>
        <end position="29"/>
    </location>
</feature>
<evidence type="ECO:0000256" key="13">
    <source>
        <dbReference type="SAM" id="SignalP"/>
    </source>
</evidence>
<evidence type="ECO:0000259" key="14">
    <source>
        <dbReference type="Pfam" id="PF00593"/>
    </source>
</evidence>
<dbReference type="Pfam" id="PF07715">
    <property type="entry name" value="Plug"/>
    <property type="match status" value="1"/>
</dbReference>
<feature type="domain" description="TonB-dependent receptor-like beta-barrel" evidence="14">
    <location>
        <begin position="283"/>
        <end position="713"/>
    </location>
</feature>
<evidence type="ECO:0000256" key="7">
    <source>
        <dbReference type="ARBA" id="ARBA00023065"/>
    </source>
</evidence>
<feature type="chain" id="PRO_5004340344" description="Outer membrane receptor protein" evidence="13">
    <location>
        <begin position="30"/>
        <end position="748"/>
    </location>
</feature>
<evidence type="ECO:0008006" key="18">
    <source>
        <dbReference type="Google" id="ProtNLM"/>
    </source>
</evidence>
<proteinExistence type="inferred from homology"/>
<dbReference type="Proteomes" id="UP000013063">
    <property type="component" value="Unassembled WGS sequence"/>
</dbReference>
<dbReference type="GO" id="GO:0006826">
    <property type="term" value="P:iron ion transport"/>
    <property type="evidence" value="ECO:0007669"/>
    <property type="project" value="UniProtKB-KW"/>
</dbReference>
<evidence type="ECO:0000256" key="5">
    <source>
        <dbReference type="ARBA" id="ARBA00022692"/>
    </source>
</evidence>
<evidence type="ECO:0000256" key="3">
    <source>
        <dbReference type="ARBA" id="ARBA00022452"/>
    </source>
</evidence>
<evidence type="ECO:0000259" key="15">
    <source>
        <dbReference type="Pfam" id="PF07715"/>
    </source>
</evidence>
<evidence type="ECO:0000256" key="10">
    <source>
        <dbReference type="ARBA" id="ARBA00023237"/>
    </source>
</evidence>
<keyword evidence="9 11" id="KW-0472">Membrane</keyword>
<keyword evidence="5 11" id="KW-0812">Transmembrane</keyword>
<keyword evidence="4" id="KW-0410">Iron transport</keyword>
<keyword evidence="2 11" id="KW-0813">Transport</keyword>
<dbReference type="EMBL" id="APMP01000006">
    <property type="protein sequence ID" value="ENZ82601.1"/>
    <property type="molecule type" value="Genomic_DNA"/>
</dbReference>
<organism evidence="16 17">
    <name type="scientific">Caulobacter vibrioides OR37</name>
    <dbReference type="NCBI Taxonomy" id="1292034"/>
    <lineage>
        <taxon>Bacteria</taxon>
        <taxon>Pseudomonadati</taxon>
        <taxon>Pseudomonadota</taxon>
        <taxon>Alphaproteobacteria</taxon>
        <taxon>Caulobacterales</taxon>
        <taxon>Caulobacteraceae</taxon>
        <taxon>Caulobacter</taxon>
    </lineage>
</organism>
<dbReference type="Pfam" id="PF00593">
    <property type="entry name" value="TonB_dep_Rec_b-barrel"/>
    <property type="match status" value="1"/>
</dbReference>
<evidence type="ECO:0000256" key="12">
    <source>
        <dbReference type="RuleBase" id="RU003357"/>
    </source>
</evidence>
<evidence type="ECO:0000256" key="8">
    <source>
        <dbReference type="ARBA" id="ARBA00023077"/>
    </source>
</evidence>
<gene>
    <name evidence="16" type="ORF">OR37_01538</name>
</gene>
<dbReference type="InterPro" id="IPR036942">
    <property type="entry name" value="Beta-barrel_TonB_sf"/>
</dbReference>
<evidence type="ECO:0000256" key="9">
    <source>
        <dbReference type="ARBA" id="ARBA00023136"/>
    </source>
</evidence>
<dbReference type="GO" id="GO:0009279">
    <property type="term" value="C:cell outer membrane"/>
    <property type="evidence" value="ECO:0007669"/>
    <property type="project" value="UniProtKB-SubCell"/>
</dbReference>
<dbReference type="PROSITE" id="PS52016">
    <property type="entry name" value="TONB_DEPENDENT_REC_3"/>
    <property type="match status" value="1"/>
</dbReference>
<accession>R0D1T6</accession>
<dbReference type="PATRIC" id="fig|1292034.3.peg.1523"/>
<keyword evidence="6" id="KW-0408">Iron</keyword>
<comment type="similarity">
    <text evidence="11 12">Belongs to the TonB-dependent receptor family.</text>
</comment>
<dbReference type="PANTHER" id="PTHR32552">
    <property type="entry name" value="FERRICHROME IRON RECEPTOR-RELATED"/>
    <property type="match status" value="1"/>
</dbReference>
<dbReference type="InterPro" id="IPR012910">
    <property type="entry name" value="Plug_dom"/>
</dbReference>
<evidence type="ECO:0000256" key="4">
    <source>
        <dbReference type="ARBA" id="ARBA00022496"/>
    </source>
</evidence>
<feature type="domain" description="TonB-dependent receptor plug" evidence="15">
    <location>
        <begin position="55"/>
        <end position="163"/>
    </location>
</feature>
<keyword evidence="8 12" id="KW-0798">TonB box</keyword>
<dbReference type="InterPro" id="IPR039426">
    <property type="entry name" value="TonB-dep_rcpt-like"/>
</dbReference>
<dbReference type="AlphaFoldDB" id="R0D1T6"/>
<dbReference type="SUPFAM" id="SSF56935">
    <property type="entry name" value="Porins"/>
    <property type="match status" value="1"/>
</dbReference>
<name>R0D1T6_CAUVI</name>
<evidence type="ECO:0000256" key="6">
    <source>
        <dbReference type="ARBA" id="ARBA00023004"/>
    </source>
</evidence>
<evidence type="ECO:0000313" key="16">
    <source>
        <dbReference type="EMBL" id="ENZ82601.1"/>
    </source>
</evidence>
<dbReference type="eggNOG" id="COG1629">
    <property type="taxonomic scope" value="Bacteria"/>
</dbReference>
<dbReference type="Gene3D" id="2.40.170.20">
    <property type="entry name" value="TonB-dependent receptor, beta-barrel domain"/>
    <property type="match status" value="1"/>
</dbReference>
<keyword evidence="7" id="KW-0406">Ion transport</keyword>
<evidence type="ECO:0000256" key="11">
    <source>
        <dbReference type="PROSITE-ProRule" id="PRU01360"/>
    </source>
</evidence>
<dbReference type="PANTHER" id="PTHR32552:SF81">
    <property type="entry name" value="TONB-DEPENDENT OUTER MEMBRANE RECEPTOR"/>
    <property type="match status" value="1"/>
</dbReference>
<comment type="subcellular location">
    <subcellularLocation>
        <location evidence="1 11">Cell outer membrane</location>
        <topology evidence="1 11">Multi-pass membrane protein</topology>
    </subcellularLocation>
</comment>
<sequence length="748" mass="80799" precursor="true">MGISVVIKRLLIGTAIGALGAGFAGGALAEAVADSPKDTAVEQVIVTAQRREQSAQDVGVALSVISGDQLAARGVATVNQLQYATPSLEITPQFGSGQPSFRLRGVGFDDYASNNSSTVGVSVDEVAYPIQAQTQGLLFDIARVEVLRGPQGTLYGRNTTGGAINFITNRPTPSLSAGVTAEYDSHDEFKAEGYVSGPLTDTLSGRLAIVTDQGGAWQKNRSTGQKLGDKDTTSARAQLAWKPNDKVDVLLSAHAGYDKSEPTGLYLFNPLSYNASLPTIPADTDRKATGWGGSSAFAALTGIATNAKPFHDTTSRGVSLRAHGDFDSVDLVSITAFEKLRRKEYNDWDGSAYAYAGTYFDTNAKVFSQEVRASSKSAGPLQWLVGAYYSRETLDEAFYSDFWQSLLFDTRTTYNQKVTSKSVFGQIEYAFADRLKLIAGLRAEDEKREQLNFVTAGVFAPGAPATNFSPTANKRLHNKPVTGKLALEYRPIDGVLLYASASKGTKSGGFTSYNVGDAKAVAGFRPETLWAYETGFKSSFADNTVQLNGSVFYYDYKNQQVQSAIYDINNGPIGAIVNAQKSHIYGGELELTWRPVPALRIGQSLGYKTGKFDKYTNDLDIPASVAAKKAVYIDRTGAKVGFPPLSYGGDVSYTWAVGDYQVEAQGNYAFHDKVKPLLLGSRYDVDSYWLANASLTVSPAKGPWALTAFARNLFDKKYDLTRNFFLPLIDIAAPGEPATYGVRAQYRF</sequence>
<dbReference type="InterPro" id="IPR000531">
    <property type="entry name" value="Beta-barrel_TonB"/>
</dbReference>
<keyword evidence="17" id="KW-1185">Reference proteome</keyword>
<keyword evidence="13" id="KW-0732">Signal</keyword>
<evidence type="ECO:0000313" key="17">
    <source>
        <dbReference type="Proteomes" id="UP000013063"/>
    </source>
</evidence>
<dbReference type="STRING" id="1292034.OR37_01538"/>
<evidence type="ECO:0000256" key="2">
    <source>
        <dbReference type="ARBA" id="ARBA00022448"/>
    </source>
</evidence>